<dbReference type="NCBIfam" id="NF033748">
    <property type="entry name" value="class_F_sortase"/>
    <property type="match status" value="1"/>
</dbReference>
<feature type="compositionally biased region" description="Pro residues" evidence="2">
    <location>
        <begin position="52"/>
        <end position="69"/>
    </location>
</feature>
<dbReference type="AlphaFoldDB" id="A0A7G9R828"/>
<accession>A0A7G9R828</accession>
<dbReference type="CDD" id="cd05829">
    <property type="entry name" value="Sortase_F"/>
    <property type="match status" value="1"/>
</dbReference>
<dbReference type="GO" id="GO:0016787">
    <property type="term" value="F:hydrolase activity"/>
    <property type="evidence" value="ECO:0007669"/>
    <property type="project" value="UniProtKB-KW"/>
</dbReference>
<dbReference type="InterPro" id="IPR023365">
    <property type="entry name" value="Sortase_dom-sf"/>
</dbReference>
<name>A0A7G9R828_9ACTN</name>
<evidence type="ECO:0000313" key="3">
    <source>
        <dbReference type="EMBL" id="QNN51753.1"/>
    </source>
</evidence>
<dbReference type="Proteomes" id="UP000515947">
    <property type="component" value="Chromosome"/>
</dbReference>
<dbReference type="InterPro" id="IPR042001">
    <property type="entry name" value="Sortase_F"/>
</dbReference>
<reference evidence="3 4" key="1">
    <citation type="submission" date="2020-08" db="EMBL/GenBank/DDBJ databases">
        <title>Genome sequence of Nocardioides mesophilus KACC 16243T.</title>
        <authorList>
            <person name="Hyun D.-W."/>
            <person name="Bae J.-W."/>
        </authorList>
    </citation>
    <scope>NUCLEOTIDE SEQUENCE [LARGE SCALE GENOMIC DNA]</scope>
    <source>
        <strain evidence="3 4">KACC 16243</strain>
    </source>
</reference>
<sequence length="227" mass="23638">MSHDSFRGGRTALALAAVALGVTLVLIAALSQRAAPVVPPSAAGTLHAPPAVSEPPSPSGEPSPEPAKPLPASEPVSITISSIGVDSPVFPIGKNPDGTLAVPSGPRLNQAAWFENSPTPGQPGPSIIEGHVDSTQGPSVFFRLGDVRPGDTITVLRRDRIKVTFTVDAVRDFPKAEFPTKLVYGGDLGTPTLRLITCSDFDRAIGHHTGNEVVFAHLTRVTRPPTS</sequence>
<organism evidence="3 4">
    <name type="scientific">Nocardioides mesophilus</name>
    <dbReference type="NCBI Taxonomy" id="433659"/>
    <lineage>
        <taxon>Bacteria</taxon>
        <taxon>Bacillati</taxon>
        <taxon>Actinomycetota</taxon>
        <taxon>Actinomycetes</taxon>
        <taxon>Propionibacteriales</taxon>
        <taxon>Nocardioidaceae</taxon>
        <taxon>Nocardioides</taxon>
    </lineage>
</organism>
<evidence type="ECO:0000256" key="1">
    <source>
        <dbReference type="ARBA" id="ARBA00022801"/>
    </source>
</evidence>
<protein>
    <submittedName>
        <fullName evidence="3">Class F sortase</fullName>
    </submittedName>
</protein>
<evidence type="ECO:0000256" key="2">
    <source>
        <dbReference type="SAM" id="MobiDB-lite"/>
    </source>
</evidence>
<keyword evidence="4" id="KW-1185">Reference proteome</keyword>
<evidence type="ECO:0000313" key="4">
    <source>
        <dbReference type="Proteomes" id="UP000515947"/>
    </source>
</evidence>
<proteinExistence type="predicted"/>
<gene>
    <name evidence="3" type="ORF">H9L09_14480</name>
</gene>
<dbReference type="InterPro" id="IPR005754">
    <property type="entry name" value="Sortase"/>
</dbReference>
<keyword evidence="1" id="KW-0378">Hydrolase</keyword>
<dbReference type="KEGG" id="nmes:H9L09_14480"/>
<dbReference type="Pfam" id="PF04203">
    <property type="entry name" value="Sortase"/>
    <property type="match status" value="1"/>
</dbReference>
<feature type="region of interest" description="Disordered" evidence="2">
    <location>
        <begin position="46"/>
        <end position="73"/>
    </location>
</feature>
<dbReference type="RefSeq" id="WP_187577589.1">
    <property type="nucleotide sequence ID" value="NZ_CP060713.1"/>
</dbReference>
<dbReference type="SUPFAM" id="SSF63817">
    <property type="entry name" value="Sortase"/>
    <property type="match status" value="1"/>
</dbReference>
<dbReference type="EMBL" id="CP060713">
    <property type="protein sequence ID" value="QNN51753.1"/>
    <property type="molecule type" value="Genomic_DNA"/>
</dbReference>
<dbReference type="Gene3D" id="2.40.260.10">
    <property type="entry name" value="Sortase"/>
    <property type="match status" value="1"/>
</dbReference>